<dbReference type="RefSeq" id="WP_156574318.1">
    <property type="nucleotide sequence ID" value="NZ_CP046415.1"/>
</dbReference>
<proteinExistence type="predicted"/>
<dbReference type="GO" id="GO:0016874">
    <property type="term" value="F:ligase activity"/>
    <property type="evidence" value="ECO:0007669"/>
    <property type="project" value="UniProtKB-KW"/>
</dbReference>
<dbReference type="InterPro" id="IPR014145">
    <property type="entry name" value="LigD_pol_dom"/>
</dbReference>
<evidence type="ECO:0000313" key="2">
    <source>
        <dbReference type="EMBL" id="QGT78781.1"/>
    </source>
</evidence>
<dbReference type="KEGG" id="ghl:GM160_07635"/>
<dbReference type="PANTHER" id="PTHR42705:SF2">
    <property type="entry name" value="BIFUNCTIONAL NON-HOMOLOGOUS END JOINING PROTEIN LIGD"/>
    <property type="match status" value="1"/>
</dbReference>
<dbReference type="PANTHER" id="PTHR42705">
    <property type="entry name" value="BIFUNCTIONAL NON-HOMOLOGOUS END JOINING PROTEIN LIGD"/>
    <property type="match status" value="1"/>
</dbReference>
<dbReference type="Gene3D" id="3.90.920.10">
    <property type="entry name" value="DNA primase, PRIM domain"/>
    <property type="match status" value="1"/>
</dbReference>
<dbReference type="EMBL" id="CP046415">
    <property type="protein sequence ID" value="QGT78781.1"/>
    <property type="molecule type" value="Genomic_DNA"/>
</dbReference>
<feature type="domain" description="DNA ligase D polymerase" evidence="1">
    <location>
        <begin position="21"/>
        <end position="275"/>
    </location>
</feature>
<keyword evidence="2" id="KW-0436">Ligase</keyword>
<dbReference type="InterPro" id="IPR052171">
    <property type="entry name" value="NHEJ_LigD"/>
</dbReference>
<dbReference type="NCBIfam" id="TIGR02778">
    <property type="entry name" value="ligD_pol"/>
    <property type="match status" value="1"/>
</dbReference>
<organism evidence="2 3">
    <name type="scientific">Guyparkeria halophila</name>
    <dbReference type="NCBI Taxonomy" id="47960"/>
    <lineage>
        <taxon>Bacteria</taxon>
        <taxon>Pseudomonadati</taxon>
        <taxon>Pseudomonadota</taxon>
        <taxon>Gammaproteobacteria</taxon>
        <taxon>Chromatiales</taxon>
        <taxon>Thioalkalibacteraceae</taxon>
        <taxon>Guyparkeria</taxon>
    </lineage>
</organism>
<evidence type="ECO:0000259" key="1">
    <source>
        <dbReference type="Pfam" id="PF21686"/>
    </source>
</evidence>
<accession>A0A6I6D5T1</accession>
<gene>
    <name evidence="2" type="ORF">GM160_07635</name>
</gene>
<dbReference type="AlphaFoldDB" id="A0A6I6D5T1"/>
<dbReference type="Proteomes" id="UP000427716">
    <property type="component" value="Chromosome"/>
</dbReference>
<sequence length="296" mass="33153">MTAPDDVSRPDKALYPEAGWTKADVVGYYRRVAEYMLPHLAGRPLTLHRFPDGLDGEGFFQQAWAEHFGERVERLAIRHEKPTGWVEHMRCDDADCLAFLADQGTLTFHRWAARSRALDRPDLMIFDLDPPDGDMGELKRAARRVAALMRDCQLSPFVMTTGSTGLHVVAPLRPQADFDAVRALAGRMAGRLAAEFPDELTTEQRIEAREGRLYLDVMRNAFGQTAVAPYSLRARPGAPVATPLDWVELDKGGLRSDSYTLENVFRRLGQKGDPWARMFDHAGDLAAARQAFEALD</sequence>
<keyword evidence="3" id="KW-1185">Reference proteome</keyword>
<name>A0A6I6D5T1_9GAMM</name>
<reference evidence="2 3" key="1">
    <citation type="submission" date="2019-11" db="EMBL/GenBank/DDBJ databases">
        <authorList>
            <person name="Zhang J."/>
            <person name="Sun C."/>
        </authorList>
    </citation>
    <scope>NUCLEOTIDE SEQUENCE [LARGE SCALE GENOMIC DNA]</scope>
    <source>
        <strain evidence="3">sp2</strain>
    </source>
</reference>
<dbReference type="Pfam" id="PF21686">
    <property type="entry name" value="LigD_Prim-Pol"/>
    <property type="match status" value="1"/>
</dbReference>
<dbReference type="CDD" id="cd04861">
    <property type="entry name" value="LigD_Pol_like"/>
    <property type="match status" value="1"/>
</dbReference>
<protein>
    <submittedName>
        <fullName evidence="2">ATP-dependent DNA ligase</fullName>
    </submittedName>
</protein>
<evidence type="ECO:0000313" key="3">
    <source>
        <dbReference type="Proteomes" id="UP000427716"/>
    </source>
</evidence>